<accession>G7VUI1</accession>
<organism evidence="1 2">
    <name type="scientific">Paenibacillus terrae (strain HPL-003)</name>
    <dbReference type="NCBI Taxonomy" id="985665"/>
    <lineage>
        <taxon>Bacteria</taxon>
        <taxon>Bacillati</taxon>
        <taxon>Bacillota</taxon>
        <taxon>Bacilli</taxon>
        <taxon>Bacillales</taxon>
        <taxon>Paenibacillaceae</taxon>
        <taxon>Paenibacillus</taxon>
    </lineage>
</organism>
<dbReference type="KEGG" id="pta:HPL003_04075"/>
<dbReference type="EMBL" id="CP003107">
    <property type="protein sequence ID" value="AET57588.1"/>
    <property type="molecule type" value="Genomic_DNA"/>
</dbReference>
<sequence length="41" mass="4862">MLNNFRHVTLLDVALRITFLEAEDAKKKIKKRFDKKATNMI</sequence>
<reference key="2">
    <citation type="submission" date="2011-11" db="EMBL/GenBank/DDBJ databases">
        <authorList>
            <person name="Shin S.H."/>
            <person name="Kim S."/>
            <person name="Kim J.Y."/>
        </authorList>
    </citation>
    <scope>NUCLEOTIDE SEQUENCE</scope>
    <source>
        <strain>HPL-003</strain>
    </source>
</reference>
<evidence type="ECO:0000313" key="1">
    <source>
        <dbReference type="EMBL" id="AET57588.1"/>
    </source>
</evidence>
<proteinExistence type="predicted"/>
<evidence type="ECO:0000313" key="2">
    <source>
        <dbReference type="Proteomes" id="UP000005876"/>
    </source>
</evidence>
<dbReference type="HOGENOM" id="CLU_3273841_0_0_9"/>
<reference evidence="2" key="1">
    <citation type="submission" date="2011-11" db="EMBL/GenBank/DDBJ databases">
        <title>Complete sequence of Paenibacillus terrae HPL-003.</title>
        <authorList>
            <person name="Shin S.H."/>
            <person name="Kim S."/>
            <person name="Kim J.Y."/>
        </authorList>
    </citation>
    <scope>NUCLEOTIDE SEQUENCE [LARGE SCALE GENOMIC DNA]</scope>
    <source>
        <strain evidence="2">HPL-003</strain>
    </source>
</reference>
<name>G7VUI1_PAETH</name>
<reference evidence="1 2" key="3">
    <citation type="journal article" date="2012" name="J. Bacteriol.">
        <title>Genome Sequence of Paenibacillus terrae HPL-003, a Xylanase-Producing Bacterium Isolated from Soil Found in Forest Residue.</title>
        <authorList>
            <person name="Shin S.H."/>
            <person name="Kim S."/>
            <person name="Kim J.Y."/>
            <person name="Song H.Y."/>
            <person name="Cho S.J."/>
            <person name="Kim D.R."/>
            <person name="Lee K.I."/>
            <person name="Lim H.K."/>
            <person name="Park N.J."/>
            <person name="Hwang I.T."/>
            <person name="Yang K.S."/>
        </authorList>
    </citation>
    <scope>NUCLEOTIDE SEQUENCE [LARGE SCALE GENOMIC DNA]</scope>
    <source>
        <strain evidence="1 2">HPL-003</strain>
    </source>
</reference>
<dbReference type="AlphaFoldDB" id="G7VUI1"/>
<dbReference type="Proteomes" id="UP000005876">
    <property type="component" value="Chromosome"/>
</dbReference>
<gene>
    <name evidence="1" type="ordered locus">HPL003_04075</name>
</gene>
<protein>
    <submittedName>
        <fullName evidence="1">Uncharacterized protein</fullName>
    </submittedName>
</protein>